<dbReference type="Proteomes" id="UP000010878">
    <property type="component" value="Plasmid 1"/>
</dbReference>
<accession>L0K3E8</accession>
<dbReference type="HOGENOM" id="CLU_1425125_0_0_2"/>
<gene>
    <name evidence="1" type="ORF">Natoc_4372</name>
</gene>
<name>L0K3E8_9EURY</name>
<geneLocation type="plasmid" evidence="1">
    <name>1</name>
</geneLocation>
<protein>
    <submittedName>
        <fullName evidence="1">Uncharacterized protein</fullName>
    </submittedName>
</protein>
<keyword evidence="1" id="KW-0614">Plasmid</keyword>
<dbReference type="EMBL" id="CP003930">
    <property type="protein sequence ID" value="AGB39792.1"/>
    <property type="molecule type" value="Genomic_DNA"/>
</dbReference>
<dbReference type="AlphaFoldDB" id="L0K3E8"/>
<reference evidence="1 2" key="1">
    <citation type="submission" date="2012-11" db="EMBL/GenBank/DDBJ databases">
        <title>FINISHED of Natronococcus occultus SP4, DSM 3396.</title>
        <authorList>
            <consortium name="DOE Joint Genome Institute"/>
            <person name="Eisen J."/>
            <person name="Huntemann M."/>
            <person name="Wei C.-L."/>
            <person name="Han J."/>
            <person name="Detter J.C."/>
            <person name="Han C."/>
            <person name="Tapia R."/>
            <person name="Chen A."/>
            <person name="Kyrpides N."/>
            <person name="Mavromatis K."/>
            <person name="Markowitz V."/>
            <person name="Szeto E."/>
            <person name="Ivanova N."/>
            <person name="Mikhailova N."/>
            <person name="Ovchinnikova G."/>
            <person name="Pagani I."/>
            <person name="Pati A."/>
            <person name="Goodwin L."/>
            <person name="Nordberg H.P."/>
            <person name="Cantor M.N."/>
            <person name="Hua S.X."/>
            <person name="Woyke T."/>
            <person name="Eisen J."/>
            <person name="Klenk H.-P."/>
            <person name="Klenk H.-P."/>
        </authorList>
    </citation>
    <scope>NUCLEOTIDE SEQUENCE [LARGE SCALE GENOMIC DNA]</scope>
    <source>
        <strain evidence="1 2">SP4</strain>
        <plasmid evidence="2">Plasmid 1</plasmid>
    </source>
</reference>
<evidence type="ECO:0000313" key="1">
    <source>
        <dbReference type="EMBL" id="AGB39792.1"/>
    </source>
</evidence>
<sequence length="190" mass="20934">MNPSAPGSDLSVHGVCGRRRSRRWPGKHCVCAPGGFRWKRAWLTQPCNSEARWNVVQSGVLSQHCVSKAHWVTLVLLRWLITAVRPCSLVRLGTAGEAFTASPISSSSRYQEDVAMSVGTSFEQLSGHWQQAITPTMSSNTTQGDGSSDSTSIWVSVPVRDELFSRKNPGDSYDTVLRRVLDMPVSDEEN</sequence>
<proteinExistence type="predicted"/>
<organism evidence="1 2">
    <name type="scientific">Natronococcus occultus SP4</name>
    <dbReference type="NCBI Taxonomy" id="694430"/>
    <lineage>
        <taxon>Archaea</taxon>
        <taxon>Methanobacteriati</taxon>
        <taxon>Methanobacteriota</taxon>
        <taxon>Stenosarchaea group</taxon>
        <taxon>Halobacteria</taxon>
        <taxon>Halobacteriales</taxon>
        <taxon>Natrialbaceae</taxon>
        <taxon>Natronococcus</taxon>
    </lineage>
</organism>
<evidence type="ECO:0000313" key="2">
    <source>
        <dbReference type="Proteomes" id="UP000010878"/>
    </source>
</evidence>
<dbReference type="KEGG" id="nou:Natoc_4372"/>
<keyword evidence="2" id="KW-1185">Reference proteome</keyword>